<evidence type="ECO:0000256" key="4">
    <source>
        <dbReference type="SAM" id="MobiDB-lite"/>
    </source>
</evidence>
<dbReference type="Pfam" id="PF00436">
    <property type="entry name" value="SSB"/>
    <property type="match status" value="1"/>
</dbReference>
<dbReference type="PROSITE" id="PS50935">
    <property type="entry name" value="SSB"/>
    <property type="match status" value="1"/>
</dbReference>
<dbReference type="EMBL" id="FOSF01000001">
    <property type="protein sequence ID" value="SFJ75951.1"/>
    <property type="molecule type" value="Genomic_DNA"/>
</dbReference>
<dbReference type="OrthoDB" id="9809878at2"/>
<feature type="compositionally biased region" description="Polar residues" evidence="4">
    <location>
        <begin position="116"/>
        <end position="154"/>
    </location>
</feature>
<feature type="compositionally biased region" description="Low complexity" evidence="4">
    <location>
        <begin position="213"/>
        <end position="234"/>
    </location>
</feature>
<dbReference type="PANTHER" id="PTHR10302:SF27">
    <property type="entry name" value="SINGLE-STRANDED DNA-BINDING PROTEIN"/>
    <property type="match status" value="1"/>
</dbReference>
<evidence type="ECO:0000256" key="1">
    <source>
        <dbReference type="ARBA" id="ARBA00023125"/>
    </source>
</evidence>
<dbReference type="HAMAP" id="MF_00984">
    <property type="entry name" value="SSB"/>
    <property type="match status" value="1"/>
</dbReference>
<dbReference type="CDD" id="cd04496">
    <property type="entry name" value="SSB_OBF"/>
    <property type="match status" value="1"/>
</dbReference>
<dbReference type="SUPFAM" id="SSF50249">
    <property type="entry name" value="Nucleic acid-binding proteins"/>
    <property type="match status" value="1"/>
</dbReference>
<sequence length="255" mass="27415">MANGFNRVQLIGNLGDEPTVRNTTTGTTVANINLAINETRRDQQTGNLINETEWVRVVAFGRTAEIMQQYLHKGSQVHIEGKLRTRSYEDKNTGEKKYSTEVVCEPNGLLMLGSRGDSQNVTSSGDDYSSNGYASQNGQFGGAQRQQYGNQQSRGGYGNANAGYGNGSSQNYGNGYASQNSFGNKQQSGQFGQAQAQAPQGQVNTNPFHGGMNQQQSFNNAAGFNNQNNSFGGQNNAGGFGNPDNAEPINDDLPF</sequence>
<feature type="region of interest" description="Disordered" evidence="4">
    <location>
        <begin position="109"/>
        <end position="255"/>
    </location>
</feature>
<dbReference type="AlphaFoldDB" id="A0A662Z639"/>
<reference evidence="5 6" key="1">
    <citation type="submission" date="2016-10" db="EMBL/GenBank/DDBJ databases">
        <authorList>
            <person name="Varghese N."/>
            <person name="Submissions S."/>
        </authorList>
    </citation>
    <scope>NUCLEOTIDE SEQUENCE [LARGE SCALE GENOMIC DNA]</scope>
    <source>
        <strain evidence="5 6">22B</strain>
    </source>
</reference>
<dbReference type="GO" id="GO:0009295">
    <property type="term" value="C:nucleoid"/>
    <property type="evidence" value="ECO:0007669"/>
    <property type="project" value="TreeGrafter"/>
</dbReference>
<proteinExistence type="inferred from homology"/>
<accession>A0A662Z639</accession>
<dbReference type="RefSeq" id="WP_074838149.1">
    <property type="nucleotide sequence ID" value="NZ_CP047056.1"/>
</dbReference>
<dbReference type="InterPro" id="IPR012340">
    <property type="entry name" value="NA-bd_OB-fold"/>
</dbReference>
<evidence type="ECO:0000313" key="5">
    <source>
        <dbReference type="EMBL" id="SFJ75951.1"/>
    </source>
</evidence>
<evidence type="ECO:0000256" key="3">
    <source>
        <dbReference type="RuleBase" id="RU000524"/>
    </source>
</evidence>
<name>A0A662Z639_9GAMM</name>
<dbReference type="Gene3D" id="2.40.50.140">
    <property type="entry name" value="Nucleic acid-binding proteins"/>
    <property type="match status" value="1"/>
</dbReference>
<dbReference type="PANTHER" id="PTHR10302">
    <property type="entry name" value="SINGLE-STRANDED DNA-BINDING PROTEIN"/>
    <property type="match status" value="1"/>
</dbReference>
<feature type="compositionally biased region" description="Low complexity" evidence="4">
    <location>
        <begin position="159"/>
        <end position="178"/>
    </location>
</feature>
<evidence type="ECO:0000256" key="2">
    <source>
        <dbReference type="HAMAP-Rule" id="MF_00984"/>
    </source>
</evidence>
<comment type="subunit">
    <text evidence="2">Homotetramer.</text>
</comment>
<dbReference type="GO" id="GO:0003697">
    <property type="term" value="F:single-stranded DNA binding"/>
    <property type="evidence" value="ECO:0007669"/>
    <property type="project" value="UniProtKB-UniRule"/>
</dbReference>
<keyword evidence="6" id="KW-1185">Reference proteome</keyword>
<protein>
    <recommendedName>
        <fullName evidence="2 3">Single-stranded DNA-binding protein</fullName>
        <shortName evidence="2">SSB</shortName>
    </recommendedName>
</protein>
<dbReference type="GO" id="GO:0006260">
    <property type="term" value="P:DNA replication"/>
    <property type="evidence" value="ECO:0007669"/>
    <property type="project" value="InterPro"/>
</dbReference>
<dbReference type="NCBIfam" id="TIGR00621">
    <property type="entry name" value="ssb"/>
    <property type="match status" value="1"/>
</dbReference>
<feature type="compositionally biased region" description="Low complexity" evidence="4">
    <location>
        <begin position="186"/>
        <end position="202"/>
    </location>
</feature>
<gene>
    <name evidence="5" type="ORF">SAMN04487865_1001197</name>
</gene>
<organism evidence="5 6">
    <name type="scientific">Succinivibrio dextrinosolvens</name>
    <dbReference type="NCBI Taxonomy" id="83771"/>
    <lineage>
        <taxon>Bacteria</taxon>
        <taxon>Pseudomonadati</taxon>
        <taxon>Pseudomonadota</taxon>
        <taxon>Gammaproteobacteria</taxon>
        <taxon>Aeromonadales</taxon>
        <taxon>Succinivibrionaceae</taxon>
        <taxon>Succinivibrio</taxon>
    </lineage>
</organism>
<keyword evidence="1 2" id="KW-0238">DNA-binding</keyword>
<comment type="caution">
    <text evidence="2">Lacks conserved residue(s) required for the propagation of feature annotation.</text>
</comment>
<dbReference type="Proteomes" id="UP000243374">
    <property type="component" value="Unassembled WGS sequence"/>
</dbReference>
<dbReference type="InterPro" id="IPR000424">
    <property type="entry name" value="Primosome_PriB/ssb"/>
</dbReference>
<evidence type="ECO:0000313" key="6">
    <source>
        <dbReference type="Proteomes" id="UP000243374"/>
    </source>
</evidence>
<dbReference type="InterPro" id="IPR011344">
    <property type="entry name" value="ssDNA-bd"/>
</dbReference>